<organism evidence="1 2">
    <name type="scientific">Blomia tropicalis</name>
    <name type="common">Mite</name>
    <dbReference type="NCBI Taxonomy" id="40697"/>
    <lineage>
        <taxon>Eukaryota</taxon>
        <taxon>Metazoa</taxon>
        <taxon>Ecdysozoa</taxon>
        <taxon>Arthropoda</taxon>
        <taxon>Chelicerata</taxon>
        <taxon>Arachnida</taxon>
        <taxon>Acari</taxon>
        <taxon>Acariformes</taxon>
        <taxon>Sarcoptiformes</taxon>
        <taxon>Astigmata</taxon>
        <taxon>Glycyphagoidea</taxon>
        <taxon>Echimyopodidae</taxon>
        <taxon>Blomia</taxon>
    </lineage>
</organism>
<gene>
    <name evidence="1" type="ORF">RDWZM_006894</name>
</gene>
<accession>A0A9Q0MAP8</accession>
<dbReference type="Proteomes" id="UP001142055">
    <property type="component" value="Chromosome 2"/>
</dbReference>
<evidence type="ECO:0000313" key="2">
    <source>
        <dbReference type="Proteomes" id="UP001142055"/>
    </source>
</evidence>
<reference evidence="1" key="1">
    <citation type="submission" date="2022-12" db="EMBL/GenBank/DDBJ databases">
        <title>Genome assemblies of Blomia tropicalis.</title>
        <authorList>
            <person name="Cui Y."/>
        </authorList>
    </citation>
    <scope>NUCLEOTIDE SEQUENCE</scope>
    <source>
        <tissue evidence="1">Adult mites</tissue>
    </source>
</reference>
<dbReference type="EMBL" id="JAPWDV010000002">
    <property type="protein sequence ID" value="KAJ6221082.1"/>
    <property type="molecule type" value="Genomic_DNA"/>
</dbReference>
<sequence>MSKTLSDVDSWISDLPHIKALPNFEVRYRDNETALKLSYSNANLYNLYTSMIWEPINFQFDENNKNNEFIIKYETDKTYFTGNVTIEYTELKNYVKMSNSTVFWTSIIHSIPLKYQFNIRQPVSSSDNFNFDSETSKNMFKKLIISPVKPLNMKFLSNNPEQNCNGLLRSDVRTFILDRIKTIDFTIIDKVLRKEIEQKLENARMSIVTGDNVA</sequence>
<protein>
    <submittedName>
        <fullName evidence="1">Uncharacterized protein</fullName>
    </submittedName>
</protein>
<dbReference type="AlphaFoldDB" id="A0A9Q0MAP8"/>
<evidence type="ECO:0000313" key="1">
    <source>
        <dbReference type="EMBL" id="KAJ6221082.1"/>
    </source>
</evidence>
<name>A0A9Q0MAP8_BLOTA</name>
<comment type="caution">
    <text evidence="1">The sequence shown here is derived from an EMBL/GenBank/DDBJ whole genome shotgun (WGS) entry which is preliminary data.</text>
</comment>
<keyword evidence="2" id="KW-1185">Reference proteome</keyword>
<proteinExistence type="predicted"/>